<proteinExistence type="predicted"/>
<name>A0ABV4YR62_9BACI</name>
<sequence>MEAEIYSTDGISGANAPITDIDALALIPSSHNKMKLVLGDCKTLQKQSPITRAFWMSGVMNWLKAEKGFIVLSKKIEQDHKLAASKINVSLLSETDFNTYASSTNPNYKVVNSAILSLDCWDEYLNLGKKYPNLKSTIDFVKNDFWNIEDYRAQLRHSLLKIREAKAELNPERKLHIALFADLIALFSIALSSTVSEIFNQYLLPESKEKLSEDLKVVIWGGIENYNYYNSLYTFVKNSNDSDLRLPEWDAFIQLTRQCLEQPYAISNVPLIMREIAFEFINESSSDWQFSKQLAKSNLQSAKFALLITEYICKATKVPVEFKELLVNRLLSIQM</sequence>
<comment type="caution">
    <text evidence="1">The sequence shown here is derived from an EMBL/GenBank/DDBJ whole genome shotgun (WGS) entry which is preliminary data.</text>
</comment>
<organism evidence="1 2">
    <name type="scientific">Neobacillus driksii</name>
    <dbReference type="NCBI Taxonomy" id="3035913"/>
    <lineage>
        <taxon>Bacteria</taxon>
        <taxon>Bacillati</taxon>
        <taxon>Bacillota</taxon>
        <taxon>Bacilli</taxon>
        <taxon>Bacillales</taxon>
        <taxon>Bacillaceae</taxon>
        <taxon>Neobacillus</taxon>
    </lineage>
</organism>
<accession>A0ABV4YR62</accession>
<dbReference type="Proteomes" id="UP001241748">
    <property type="component" value="Unassembled WGS sequence"/>
</dbReference>
<evidence type="ECO:0000313" key="1">
    <source>
        <dbReference type="EMBL" id="MFB3166568.1"/>
    </source>
</evidence>
<gene>
    <name evidence="1" type="ORF">P5G62_005540</name>
</gene>
<evidence type="ECO:0000313" key="2">
    <source>
        <dbReference type="Proteomes" id="UP001241748"/>
    </source>
</evidence>
<keyword evidence="2" id="KW-1185">Reference proteome</keyword>
<dbReference type="RefSeq" id="WP_306076972.1">
    <property type="nucleotide sequence ID" value="NZ_JAROBZ020000001.1"/>
</dbReference>
<protein>
    <submittedName>
        <fullName evidence="1">Uncharacterized protein</fullName>
    </submittedName>
</protein>
<reference evidence="1 2" key="1">
    <citation type="submission" date="2024-05" db="EMBL/GenBank/DDBJ databases">
        <authorList>
            <person name="Venkateswaran K."/>
        </authorList>
    </citation>
    <scope>NUCLEOTIDE SEQUENCE [LARGE SCALE GENOMIC DNA]</scope>
    <source>
        <strain evidence="1 2">179-C4-2-HS</strain>
    </source>
</reference>
<dbReference type="EMBL" id="JAROBZ020000001">
    <property type="protein sequence ID" value="MFB3166568.1"/>
    <property type="molecule type" value="Genomic_DNA"/>
</dbReference>